<feature type="compositionally biased region" description="Basic and acidic residues" evidence="1">
    <location>
        <begin position="177"/>
        <end position="189"/>
    </location>
</feature>
<dbReference type="AlphaFoldDB" id="A0A5N5QRE4"/>
<feature type="region of interest" description="Disordered" evidence="1">
    <location>
        <begin position="163"/>
        <end position="189"/>
    </location>
</feature>
<dbReference type="EMBL" id="SSOP01000030">
    <property type="protein sequence ID" value="KAB5593797.1"/>
    <property type="molecule type" value="Genomic_DNA"/>
</dbReference>
<proteinExistence type="predicted"/>
<protein>
    <submittedName>
        <fullName evidence="2">Uncharacterized protein</fullName>
    </submittedName>
</protein>
<feature type="compositionally biased region" description="Acidic residues" evidence="1">
    <location>
        <begin position="163"/>
        <end position="172"/>
    </location>
</feature>
<gene>
    <name evidence="2" type="ORF">CTheo_2766</name>
</gene>
<accession>A0A5N5QRE4</accession>
<organism evidence="2 3">
    <name type="scientific">Ceratobasidium theobromae</name>
    <dbReference type="NCBI Taxonomy" id="1582974"/>
    <lineage>
        <taxon>Eukaryota</taxon>
        <taxon>Fungi</taxon>
        <taxon>Dikarya</taxon>
        <taxon>Basidiomycota</taxon>
        <taxon>Agaricomycotina</taxon>
        <taxon>Agaricomycetes</taxon>
        <taxon>Cantharellales</taxon>
        <taxon>Ceratobasidiaceae</taxon>
        <taxon>Ceratobasidium</taxon>
    </lineage>
</organism>
<evidence type="ECO:0000313" key="2">
    <source>
        <dbReference type="EMBL" id="KAB5593797.1"/>
    </source>
</evidence>
<reference evidence="2 3" key="1">
    <citation type="journal article" date="2019" name="Fungal Biol. Biotechnol.">
        <title>Draft genome sequence of fastidious pathogen Ceratobasidium theobromae, which causes vascular-streak dieback in Theobroma cacao.</title>
        <authorList>
            <person name="Ali S.S."/>
            <person name="Asman A."/>
            <person name="Shao J."/>
            <person name="Firmansyah A.P."/>
            <person name="Susilo A.W."/>
            <person name="Rosmana A."/>
            <person name="McMahon P."/>
            <person name="Junaid M."/>
            <person name="Guest D."/>
            <person name="Kheng T.Y."/>
            <person name="Meinhardt L.W."/>
            <person name="Bailey B.A."/>
        </authorList>
    </citation>
    <scope>NUCLEOTIDE SEQUENCE [LARGE SCALE GENOMIC DNA]</scope>
    <source>
        <strain evidence="2 3">CT2</strain>
    </source>
</reference>
<name>A0A5N5QRE4_9AGAM</name>
<dbReference type="Proteomes" id="UP000383932">
    <property type="component" value="Unassembled WGS sequence"/>
</dbReference>
<evidence type="ECO:0000256" key="1">
    <source>
        <dbReference type="SAM" id="MobiDB-lite"/>
    </source>
</evidence>
<comment type="caution">
    <text evidence="2">The sequence shown here is derived from an EMBL/GenBank/DDBJ whole genome shotgun (WGS) entry which is preliminary data.</text>
</comment>
<sequence>MPTYPLQIISVINDKEYIEDPSDPSSVIRSDSENWKLCGLRFFGSAGAGGGDRNRWRMELVEQHQWTGKTRFVVVRPVFTPNGETIEMVVVAKSDGRAGSWTAVRVDVKVEKSAYSHVDLVDDFRSEVGLGVIGGDVEAGLRECVEKRWEMELEVQQRDVECEGSAEAEVESAEMSYGDRNRQRREMAG</sequence>
<evidence type="ECO:0000313" key="3">
    <source>
        <dbReference type="Proteomes" id="UP000383932"/>
    </source>
</evidence>
<keyword evidence="3" id="KW-1185">Reference proteome</keyword>